<feature type="domain" description="NTF2" evidence="1">
    <location>
        <begin position="19"/>
        <end position="172"/>
    </location>
</feature>
<keyword evidence="3" id="KW-1185">Reference proteome</keyword>
<evidence type="ECO:0000313" key="3">
    <source>
        <dbReference type="Proteomes" id="UP000799776"/>
    </source>
</evidence>
<organism evidence="2 3">
    <name type="scientific">Saccharata proteae CBS 121410</name>
    <dbReference type="NCBI Taxonomy" id="1314787"/>
    <lineage>
        <taxon>Eukaryota</taxon>
        <taxon>Fungi</taxon>
        <taxon>Dikarya</taxon>
        <taxon>Ascomycota</taxon>
        <taxon>Pezizomycotina</taxon>
        <taxon>Dothideomycetes</taxon>
        <taxon>Dothideomycetes incertae sedis</taxon>
        <taxon>Botryosphaeriales</taxon>
        <taxon>Saccharataceae</taxon>
        <taxon>Saccharata</taxon>
    </lineage>
</organism>
<dbReference type="EMBL" id="ML978712">
    <property type="protein sequence ID" value="KAF2090487.1"/>
    <property type="molecule type" value="Genomic_DNA"/>
</dbReference>
<dbReference type="OrthoDB" id="25408at2759"/>
<gene>
    <name evidence="2" type="ORF">K490DRAFT_53482</name>
</gene>
<proteinExistence type="predicted"/>
<dbReference type="Proteomes" id="UP000799776">
    <property type="component" value="Unassembled WGS sequence"/>
</dbReference>
<dbReference type="InterPro" id="IPR018222">
    <property type="entry name" value="Nuclear_transport_factor_2_euk"/>
</dbReference>
<sequence>MPDPTADVLVKTSVSVREAAETLSDTYYPALQNARHTLHTFYLPHTTLPDGKIVPSIVWNGNVFDDPIKFQKMFEAEMPYTFYDVQSLDVQVLNPRLGLPHGAEDNEEQRKKWKDVDNVSLLVMVSGFMRLEERRDGPTKMFSETFVLVPNPERGGKKDVRKWLIQTQNLRYVV</sequence>
<comment type="caution">
    <text evidence="2">The sequence shown here is derived from an EMBL/GenBank/DDBJ whole genome shotgun (WGS) entry which is preliminary data.</text>
</comment>
<name>A0A9P4HZN5_9PEZI</name>
<evidence type="ECO:0000259" key="1">
    <source>
        <dbReference type="PROSITE" id="PS50177"/>
    </source>
</evidence>
<dbReference type="SUPFAM" id="SSF54427">
    <property type="entry name" value="NTF2-like"/>
    <property type="match status" value="1"/>
</dbReference>
<accession>A0A9P4HZN5</accession>
<dbReference type="PROSITE" id="PS50177">
    <property type="entry name" value="NTF2_DOMAIN"/>
    <property type="match status" value="1"/>
</dbReference>
<protein>
    <submittedName>
        <fullName evidence="2">Nuclear transport factor 2 domain-containing protein</fullName>
    </submittedName>
</protein>
<dbReference type="AlphaFoldDB" id="A0A9P4HZN5"/>
<evidence type="ECO:0000313" key="2">
    <source>
        <dbReference type="EMBL" id="KAF2090487.1"/>
    </source>
</evidence>
<reference evidence="2" key="1">
    <citation type="journal article" date="2020" name="Stud. Mycol.">
        <title>101 Dothideomycetes genomes: a test case for predicting lifestyles and emergence of pathogens.</title>
        <authorList>
            <person name="Haridas S."/>
            <person name="Albert R."/>
            <person name="Binder M."/>
            <person name="Bloem J."/>
            <person name="Labutti K."/>
            <person name="Salamov A."/>
            <person name="Andreopoulos B."/>
            <person name="Baker S."/>
            <person name="Barry K."/>
            <person name="Bills G."/>
            <person name="Bluhm B."/>
            <person name="Cannon C."/>
            <person name="Castanera R."/>
            <person name="Culley D."/>
            <person name="Daum C."/>
            <person name="Ezra D."/>
            <person name="Gonzalez J."/>
            <person name="Henrissat B."/>
            <person name="Kuo A."/>
            <person name="Liang C."/>
            <person name="Lipzen A."/>
            <person name="Lutzoni F."/>
            <person name="Magnuson J."/>
            <person name="Mondo S."/>
            <person name="Nolan M."/>
            <person name="Ohm R."/>
            <person name="Pangilinan J."/>
            <person name="Park H.-J."/>
            <person name="Ramirez L."/>
            <person name="Alfaro M."/>
            <person name="Sun H."/>
            <person name="Tritt A."/>
            <person name="Yoshinaga Y."/>
            <person name="Zwiers L.-H."/>
            <person name="Turgeon B."/>
            <person name="Goodwin S."/>
            <person name="Spatafora J."/>
            <person name="Crous P."/>
            <person name="Grigoriev I."/>
        </authorList>
    </citation>
    <scope>NUCLEOTIDE SEQUENCE</scope>
    <source>
        <strain evidence="2">CBS 121410</strain>
    </source>
</reference>
<dbReference type="Gene3D" id="3.10.450.50">
    <property type="match status" value="1"/>
</dbReference>
<dbReference type="InterPro" id="IPR032710">
    <property type="entry name" value="NTF2-like_dom_sf"/>
</dbReference>